<name>A0A915HUM6_ROMCU</name>
<keyword evidence="1" id="KW-1133">Transmembrane helix</keyword>
<keyword evidence="2" id="KW-1185">Reference proteome</keyword>
<organism evidence="2 3">
    <name type="scientific">Romanomermis culicivorax</name>
    <name type="common">Nematode worm</name>
    <dbReference type="NCBI Taxonomy" id="13658"/>
    <lineage>
        <taxon>Eukaryota</taxon>
        <taxon>Metazoa</taxon>
        <taxon>Ecdysozoa</taxon>
        <taxon>Nematoda</taxon>
        <taxon>Enoplea</taxon>
        <taxon>Dorylaimia</taxon>
        <taxon>Mermithida</taxon>
        <taxon>Mermithoidea</taxon>
        <taxon>Mermithidae</taxon>
        <taxon>Romanomermis</taxon>
    </lineage>
</organism>
<dbReference type="AlphaFoldDB" id="A0A915HUM6"/>
<feature type="transmembrane region" description="Helical" evidence="1">
    <location>
        <begin position="27"/>
        <end position="46"/>
    </location>
</feature>
<sequence length="728" mass="83834">MISILFMVLIAGLTISMIDINRYNFGLYYALLAIVGIMISCAVCILKPKRIKNPMWYDKWCKSMALALEHRQHSMMESKLAESNAESPSVITGHSTTNRLIAIGTMAMLEPALNMVQNLLKNMAAQSSECETSRPCCKDEDVEDHDCTTNGSCCYCDRSTTMLSSSNCSICTDDGSDEFKRSFDVQNLKDGENVIKTLELYYLSKKQKQKPNSYFRRDHLLQRSRHKSRNMQLMWFFYVMMYPMLTLSDVLDPLSSILNVERDEQKKALQSIAEANHPEIKSATIHLLPLQKIVCNTKFFHENREHNIHGEAYDLDKLEITLELSYPENSEIRDSFKKRIQSSDYLRWFCSFSAGGEDVFLTMIDVPSNHVEAAITQGGLLKDRSEAYVTLKQLKVLANKIWTKMNNEGNFDADQRCDEKIFLKLLNMTKRNFEHVPLDEALSKLSPFGCESAYGHDISVVRIKKRLSETMLVKPLEKHEMIIVANDTFCKEDEHLVELGIDFSTTDRRKRNSVDIAKKNQDQWKTGEHTLTNQLDALNWATRDNIKWKQDGTKIVPESLNVALIDQSILKEHIQIPYKKHLVKAPYYKKHLIVSVDTHVPAPDVIADIYKKMHDTFAMVTSIMHKKLPVITSYQLVCKKIDPTNDTRVHTSDITKFIAYDMRQDKDVHFFLDGLNCKRFGQDYFIHDVEFACQNTLSVNGSNHRHLAKNCYQCCHYEFAYKDAYLAV</sequence>
<dbReference type="WBParaSite" id="nRc.2.0.1.t05480-RA">
    <property type="protein sequence ID" value="nRc.2.0.1.t05480-RA"/>
    <property type="gene ID" value="nRc.2.0.1.g05480"/>
</dbReference>
<feature type="transmembrane region" description="Helical" evidence="1">
    <location>
        <begin position="233"/>
        <end position="251"/>
    </location>
</feature>
<evidence type="ECO:0000313" key="2">
    <source>
        <dbReference type="Proteomes" id="UP000887565"/>
    </source>
</evidence>
<proteinExistence type="predicted"/>
<evidence type="ECO:0000313" key="3">
    <source>
        <dbReference type="WBParaSite" id="nRc.2.0.1.t05480-RA"/>
    </source>
</evidence>
<evidence type="ECO:0000256" key="1">
    <source>
        <dbReference type="SAM" id="Phobius"/>
    </source>
</evidence>
<accession>A0A915HUM6</accession>
<reference evidence="3" key="1">
    <citation type="submission" date="2022-11" db="UniProtKB">
        <authorList>
            <consortium name="WormBaseParasite"/>
        </authorList>
    </citation>
    <scope>IDENTIFICATION</scope>
</reference>
<protein>
    <submittedName>
        <fullName evidence="3">Uncharacterized protein</fullName>
    </submittedName>
</protein>
<keyword evidence="1" id="KW-0472">Membrane</keyword>
<dbReference type="Proteomes" id="UP000887565">
    <property type="component" value="Unplaced"/>
</dbReference>
<keyword evidence="1" id="KW-0812">Transmembrane</keyword>